<reference evidence="1 2" key="1">
    <citation type="journal article" date="2015" name="Genome Biol. Evol.">
        <title>Comparative Genomics of a Bacterivorous Green Alga Reveals Evolutionary Causalities and Consequences of Phago-Mixotrophic Mode of Nutrition.</title>
        <authorList>
            <person name="Burns J.A."/>
            <person name="Paasch A."/>
            <person name="Narechania A."/>
            <person name="Kim E."/>
        </authorList>
    </citation>
    <scope>NUCLEOTIDE SEQUENCE [LARGE SCALE GENOMIC DNA]</scope>
    <source>
        <strain evidence="1 2">PLY_AMNH</strain>
    </source>
</reference>
<keyword evidence="2" id="KW-1185">Reference proteome</keyword>
<dbReference type="EMBL" id="LGRX02012830">
    <property type="protein sequence ID" value="KAK3266785.1"/>
    <property type="molecule type" value="Genomic_DNA"/>
</dbReference>
<sequence length="142" mass="16442">MKTISAFQALTEEQKQAIRDTKPDFRSIWDLIPFMLAGDDQATSPAHERWCAAYEKDDMMASTAFRVLKDISVRDSFQGSVHCKMVADSTTRQNIEDCIKLLRIREYKDRVSGQLRVQFPAPTKVTWKDRKVIVEVQDKLKM</sequence>
<accession>A0AAE0FVS8</accession>
<name>A0AAE0FVS8_9CHLO</name>
<dbReference type="AlphaFoldDB" id="A0AAE0FVS8"/>
<evidence type="ECO:0000313" key="2">
    <source>
        <dbReference type="Proteomes" id="UP001190700"/>
    </source>
</evidence>
<organism evidence="1 2">
    <name type="scientific">Cymbomonas tetramitiformis</name>
    <dbReference type="NCBI Taxonomy" id="36881"/>
    <lineage>
        <taxon>Eukaryota</taxon>
        <taxon>Viridiplantae</taxon>
        <taxon>Chlorophyta</taxon>
        <taxon>Pyramimonadophyceae</taxon>
        <taxon>Pyramimonadales</taxon>
        <taxon>Pyramimonadaceae</taxon>
        <taxon>Cymbomonas</taxon>
    </lineage>
</organism>
<comment type="caution">
    <text evidence="1">The sequence shown here is derived from an EMBL/GenBank/DDBJ whole genome shotgun (WGS) entry which is preliminary data.</text>
</comment>
<gene>
    <name evidence="1" type="ORF">CYMTET_24619</name>
</gene>
<proteinExistence type="predicted"/>
<protein>
    <submittedName>
        <fullName evidence="1">Uncharacterized protein</fullName>
    </submittedName>
</protein>
<dbReference type="Proteomes" id="UP001190700">
    <property type="component" value="Unassembled WGS sequence"/>
</dbReference>
<evidence type="ECO:0000313" key="1">
    <source>
        <dbReference type="EMBL" id="KAK3266785.1"/>
    </source>
</evidence>